<organism evidence="3 4">
    <name type="scientific">Halorhabdus tiamatea SARL4B</name>
    <dbReference type="NCBI Taxonomy" id="1033806"/>
    <lineage>
        <taxon>Archaea</taxon>
        <taxon>Methanobacteriati</taxon>
        <taxon>Methanobacteriota</taxon>
        <taxon>Stenosarchaea group</taxon>
        <taxon>Halobacteria</taxon>
        <taxon>Halobacteriales</taxon>
        <taxon>Haloarculaceae</taxon>
        <taxon>Halorhabdus</taxon>
    </lineage>
</organism>
<dbReference type="Gene3D" id="2.130.10.10">
    <property type="entry name" value="YVTN repeat-like/Quinoprotein amine dehydrogenase"/>
    <property type="match status" value="1"/>
</dbReference>
<dbReference type="PANTHER" id="PTHR34512">
    <property type="entry name" value="CELL SURFACE PROTEIN"/>
    <property type="match status" value="1"/>
</dbReference>
<accession>S6D1L9</accession>
<sequence length="418" mass="44125">MENGRKSTRRQWIATVAGVAGVMTGCVGSDRQVESTTVVDDDSSAETTTPSDQPTTAATNSVPATGSWPMDGVNPANSGSTANWNGPADGITKGWDHSFRGNIYEPIVADGVVFLGVEASEGRATPTALDARTGEKLWSVEQPKPYGSPTYHDGMFYVGSYGGLMAIEADTGEVSWKFDTTAVRMVPHDGVMYVSGSEFGAIDLESQEFRWTAGYETTGEIGTFGGLLLASDDTLLVPGDNAIGAFDAATGEAQWIRDHGDNVSPEMAVAGDVAYLLTTSDAGTSAIEAYRWGADETLWTYEDAQLSSTMSVANGRVYASRAESPGLLALDAETGEQLPGFSTDVGPISGRPSVAGDTVYGWAPASDINGTLSAIDGTTGEIRWTYTGESGFPPQILEDTLYYMEDWNADRIVALTSP</sequence>
<dbReference type="InterPro" id="IPR015943">
    <property type="entry name" value="WD40/YVTN_repeat-like_dom_sf"/>
</dbReference>
<dbReference type="KEGG" id="hti:HTIA_0315"/>
<dbReference type="InterPro" id="IPR018391">
    <property type="entry name" value="PQQ_b-propeller_rpt"/>
</dbReference>
<keyword evidence="4" id="KW-1185">Reference proteome</keyword>
<dbReference type="InterPro" id="IPR011047">
    <property type="entry name" value="Quinoprotein_ADH-like_sf"/>
</dbReference>
<dbReference type="Gene3D" id="2.40.128.630">
    <property type="match status" value="1"/>
</dbReference>
<dbReference type="SMART" id="SM00564">
    <property type="entry name" value="PQQ"/>
    <property type="match status" value="5"/>
</dbReference>
<reference evidence="3 4" key="1">
    <citation type="journal article" date="2014" name="Environ. Microbiol.">
        <title>Halorhabdus tiamatea: proteogenomics and glycosidase activity measurements identify the first cultivated euryarchaeon from a deep-sea anoxic brine lake as potential polysaccharide degrader.</title>
        <authorList>
            <person name="Werner J."/>
            <person name="Ferrer M."/>
            <person name="Michel G."/>
            <person name="Mann A.J."/>
            <person name="Huang S."/>
            <person name="Juarez S."/>
            <person name="Ciordia S."/>
            <person name="Albar J.P."/>
            <person name="Alcaide M."/>
            <person name="La Cono V."/>
            <person name="Yakimov M.M."/>
            <person name="Antunes A."/>
            <person name="Taborda M."/>
            <person name="Da Costa M.S."/>
            <person name="Amann R.I."/>
            <person name="Gloeckner F.O."/>
            <person name="Golyshina O.V."/>
            <person name="Golyshin P.N."/>
            <person name="Teeling H."/>
        </authorList>
    </citation>
    <scope>NUCLEOTIDE SEQUENCE [LARGE SCALE GENOMIC DNA]</scope>
    <source>
        <strain evidence="4">SARL4B</strain>
    </source>
</reference>
<dbReference type="Pfam" id="PF13360">
    <property type="entry name" value="PQQ_2"/>
    <property type="match status" value="1"/>
</dbReference>
<dbReference type="AlphaFoldDB" id="S6D1L9"/>
<protein>
    <submittedName>
        <fullName evidence="3">Putative PQQ repeat-containing cell surface protein / lipoprotein</fullName>
    </submittedName>
</protein>
<dbReference type="Proteomes" id="UP000015381">
    <property type="component" value="Chromosome I"/>
</dbReference>
<evidence type="ECO:0000313" key="4">
    <source>
        <dbReference type="Proteomes" id="UP000015381"/>
    </source>
</evidence>
<dbReference type="SUPFAM" id="SSF50998">
    <property type="entry name" value="Quinoprotein alcohol dehydrogenase-like"/>
    <property type="match status" value="1"/>
</dbReference>
<gene>
    <name evidence="3" type="ORF">HTIA_0315</name>
</gene>
<proteinExistence type="predicted"/>
<feature type="compositionally biased region" description="Polar residues" evidence="1">
    <location>
        <begin position="45"/>
        <end position="64"/>
    </location>
</feature>
<feature type="domain" description="Pyrrolo-quinoline quinone repeat" evidence="2">
    <location>
        <begin position="127"/>
        <end position="386"/>
    </location>
</feature>
<keyword evidence="3" id="KW-0449">Lipoprotein</keyword>
<evidence type="ECO:0000313" key="3">
    <source>
        <dbReference type="EMBL" id="CCQ32465.1"/>
    </source>
</evidence>
<dbReference type="PROSITE" id="PS51257">
    <property type="entry name" value="PROKAR_LIPOPROTEIN"/>
    <property type="match status" value="1"/>
</dbReference>
<dbReference type="HOGENOM" id="CLU_027480_4_2_2"/>
<evidence type="ECO:0000256" key="1">
    <source>
        <dbReference type="SAM" id="MobiDB-lite"/>
    </source>
</evidence>
<dbReference type="InterPro" id="IPR002372">
    <property type="entry name" value="PQQ_rpt_dom"/>
</dbReference>
<name>S6D1L9_9EURY</name>
<feature type="region of interest" description="Disordered" evidence="1">
    <location>
        <begin position="33"/>
        <end position="70"/>
    </location>
</feature>
<dbReference type="PANTHER" id="PTHR34512:SF30">
    <property type="entry name" value="OUTER MEMBRANE PROTEIN ASSEMBLY FACTOR BAMB"/>
    <property type="match status" value="1"/>
</dbReference>
<dbReference type="EMBL" id="HF571520">
    <property type="protein sequence ID" value="CCQ32465.1"/>
    <property type="molecule type" value="Genomic_DNA"/>
</dbReference>
<evidence type="ECO:0000259" key="2">
    <source>
        <dbReference type="Pfam" id="PF13360"/>
    </source>
</evidence>